<name>A0A0N0CUV8_9BACI</name>
<dbReference type="Pfam" id="PF00440">
    <property type="entry name" value="TetR_N"/>
    <property type="match status" value="1"/>
</dbReference>
<dbReference type="InterPro" id="IPR050624">
    <property type="entry name" value="HTH-type_Tx_Regulator"/>
</dbReference>
<proteinExistence type="predicted"/>
<evidence type="ECO:0000259" key="4">
    <source>
        <dbReference type="PROSITE" id="PS50977"/>
    </source>
</evidence>
<gene>
    <name evidence="5" type="ORF">ADM90_16450</name>
</gene>
<feature type="DNA-binding region" description="H-T-H motif" evidence="3">
    <location>
        <begin position="29"/>
        <end position="48"/>
    </location>
</feature>
<dbReference type="STRING" id="33935.ADM90_16450"/>
<dbReference type="InterPro" id="IPR009057">
    <property type="entry name" value="Homeodomain-like_sf"/>
</dbReference>
<dbReference type="PROSITE" id="PS50977">
    <property type="entry name" value="HTH_TETR_2"/>
    <property type="match status" value="1"/>
</dbReference>
<dbReference type="PATRIC" id="fig|33935.3.peg.2046"/>
<dbReference type="EMBL" id="LGCI01000010">
    <property type="protein sequence ID" value="KOY80771.1"/>
    <property type="molecule type" value="Genomic_DNA"/>
</dbReference>
<evidence type="ECO:0000313" key="5">
    <source>
        <dbReference type="EMBL" id="KOY80771.1"/>
    </source>
</evidence>
<dbReference type="RefSeq" id="WP_053996012.1">
    <property type="nucleotide sequence ID" value="NZ_CP065643.1"/>
</dbReference>
<dbReference type="GO" id="GO:0003677">
    <property type="term" value="F:DNA binding"/>
    <property type="evidence" value="ECO:0007669"/>
    <property type="project" value="UniProtKB-UniRule"/>
</dbReference>
<dbReference type="SUPFAM" id="SSF46689">
    <property type="entry name" value="Homeodomain-like"/>
    <property type="match status" value="1"/>
</dbReference>
<sequence length="168" mass="19707">MDRRKRKTQNAIMSTFMELMAKKDVEKISISEIAEMADVSRGTFYLHYIDKYDLLEKCIESSFNDLEHVCETANSFDENMFEVTFDYFDKQKDTLKIIWKADKEQFFKRKLSARISTNIQNVMPNMDEVGITFITAGVIGVIDYWFNNENIAKEILSQRLRNIVKATV</sequence>
<keyword evidence="1" id="KW-0678">Repressor</keyword>
<reference evidence="5 6" key="1">
    <citation type="submission" date="2015-07" db="EMBL/GenBank/DDBJ databases">
        <title>Genome sequencing project for genomic taxonomy and phylogenomics of Bacillus-like bacteria.</title>
        <authorList>
            <person name="Liu B."/>
            <person name="Wang J."/>
            <person name="Zhu Y."/>
            <person name="Liu G."/>
            <person name="Chen Q."/>
            <person name="Chen Z."/>
            <person name="Che J."/>
            <person name="Ge C."/>
            <person name="Shi H."/>
            <person name="Pan Z."/>
            <person name="Liu X."/>
        </authorList>
    </citation>
    <scope>NUCLEOTIDE SEQUENCE [LARGE SCALE GENOMIC DNA]</scope>
    <source>
        <strain evidence="5 6">DSM 54</strain>
    </source>
</reference>
<dbReference type="Gene3D" id="1.10.357.10">
    <property type="entry name" value="Tetracycline Repressor, domain 2"/>
    <property type="match status" value="1"/>
</dbReference>
<organism evidence="5 6">
    <name type="scientific">Lysinibacillus macroides</name>
    <dbReference type="NCBI Taxonomy" id="33935"/>
    <lineage>
        <taxon>Bacteria</taxon>
        <taxon>Bacillati</taxon>
        <taxon>Bacillota</taxon>
        <taxon>Bacilli</taxon>
        <taxon>Bacillales</taxon>
        <taxon>Bacillaceae</taxon>
        <taxon>Lysinibacillus</taxon>
    </lineage>
</organism>
<comment type="caution">
    <text evidence="5">The sequence shown here is derived from an EMBL/GenBank/DDBJ whole genome shotgun (WGS) entry which is preliminary data.</text>
</comment>
<dbReference type="AlphaFoldDB" id="A0A0N0CUV8"/>
<keyword evidence="2 3" id="KW-0238">DNA-binding</keyword>
<dbReference type="InterPro" id="IPR001647">
    <property type="entry name" value="HTH_TetR"/>
</dbReference>
<evidence type="ECO:0000256" key="2">
    <source>
        <dbReference type="ARBA" id="ARBA00023125"/>
    </source>
</evidence>
<dbReference type="PANTHER" id="PTHR43479:SF7">
    <property type="entry name" value="TETR-FAMILY TRANSCRIPTIONAL REGULATOR"/>
    <property type="match status" value="1"/>
</dbReference>
<dbReference type="OrthoDB" id="9810250at2"/>
<dbReference type="InterPro" id="IPR039532">
    <property type="entry name" value="TetR_C_Firmicutes"/>
</dbReference>
<evidence type="ECO:0000256" key="3">
    <source>
        <dbReference type="PROSITE-ProRule" id="PRU00335"/>
    </source>
</evidence>
<keyword evidence="6" id="KW-1185">Reference proteome</keyword>
<feature type="domain" description="HTH tetR-type" evidence="4">
    <location>
        <begin position="6"/>
        <end position="66"/>
    </location>
</feature>
<dbReference type="Pfam" id="PF14278">
    <property type="entry name" value="TetR_C_8"/>
    <property type="match status" value="1"/>
</dbReference>
<evidence type="ECO:0000313" key="6">
    <source>
        <dbReference type="Proteomes" id="UP000037977"/>
    </source>
</evidence>
<protein>
    <recommendedName>
        <fullName evidence="4">HTH tetR-type domain-containing protein</fullName>
    </recommendedName>
</protein>
<dbReference type="PANTHER" id="PTHR43479">
    <property type="entry name" value="ACREF/ENVCD OPERON REPRESSOR-RELATED"/>
    <property type="match status" value="1"/>
</dbReference>
<evidence type="ECO:0000256" key="1">
    <source>
        <dbReference type="ARBA" id="ARBA00022491"/>
    </source>
</evidence>
<accession>A0A0N0CUV8</accession>
<dbReference type="Proteomes" id="UP000037977">
    <property type="component" value="Unassembled WGS sequence"/>
</dbReference>